<dbReference type="PANTHER" id="PTHR43355">
    <property type="entry name" value="FLAVIN REDUCTASE (NADPH)"/>
    <property type="match status" value="1"/>
</dbReference>
<dbReference type="Gene3D" id="3.40.50.720">
    <property type="entry name" value="NAD(P)-binding Rossmann-like Domain"/>
    <property type="match status" value="1"/>
</dbReference>
<accession>A0ABN3IKP2</accession>
<dbReference type="InterPro" id="IPR036291">
    <property type="entry name" value="NAD(P)-bd_dom_sf"/>
</dbReference>
<evidence type="ECO:0000313" key="3">
    <source>
        <dbReference type="Proteomes" id="UP001501231"/>
    </source>
</evidence>
<comment type="caution">
    <text evidence="2">The sequence shown here is derived from an EMBL/GenBank/DDBJ whole genome shotgun (WGS) entry which is preliminary data.</text>
</comment>
<name>A0ABN3IKP2_9ACTN</name>
<dbReference type="PANTHER" id="PTHR43355:SF2">
    <property type="entry name" value="FLAVIN REDUCTASE (NADPH)"/>
    <property type="match status" value="1"/>
</dbReference>
<sequence>MRLTVCGATGGTGVHVVRQALDAGHEVTAVVRDPARLPGDLRDRATVVTADVLDPAAIEPAIKERDAVVSALGPRGRGPSTVCADGIRAISTAAASTGVRRVVLVSASGLAADAGDGPFTRYVVKPLLLERILHGPFEDMRAAEAHLRGTDLDWTIVRPPQLLDKPAKGTYRKAVDLAVRGGLRIPRADLATALLDVLADGRTVGHVISVAT</sequence>
<feature type="domain" description="NAD(P)-binding" evidence="1">
    <location>
        <begin position="7"/>
        <end position="200"/>
    </location>
</feature>
<dbReference type="EMBL" id="BAAARW010000005">
    <property type="protein sequence ID" value="GAA2407378.1"/>
    <property type="molecule type" value="Genomic_DNA"/>
</dbReference>
<gene>
    <name evidence="2" type="ORF">GCM10010191_14630</name>
</gene>
<dbReference type="InterPro" id="IPR016040">
    <property type="entry name" value="NAD(P)-bd_dom"/>
</dbReference>
<organism evidence="2 3">
    <name type="scientific">Actinomadura vinacea</name>
    <dbReference type="NCBI Taxonomy" id="115336"/>
    <lineage>
        <taxon>Bacteria</taxon>
        <taxon>Bacillati</taxon>
        <taxon>Actinomycetota</taxon>
        <taxon>Actinomycetes</taxon>
        <taxon>Streptosporangiales</taxon>
        <taxon>Thermomonosporaceae</taxon>
        <taxon>Actinomadura</taxon>
    </lineage>
</organism>
<evidence type="ECO:0000313" key="2">
    <source>
        <dbReference type="EMBL" id="GAA2407378.1"/>
    </source>
</evidence>
<keyword evidence="3" id="KW-1185">Reference proteome</keyword>
<protein>
    <submittedName>
        <fullName evidence="2">SDR family oxidoreductase</fullName>
    </submittedName>
</protein>
<dbReference type="Proteomes" id="UP001501231">
    <property type="component" value="Unassembled WGS sequence"/>
</dbReference>
<proteinExistence type="predicted"/>
<dbReference type="InterPro" id="IPR051606">
    <property type="entry name" value="Polyketide_Oxido-like"/>
</dbReference>
<dbReference type="RefSeq" id="WP_344587796.1">
    <property type="nucleotide sequence ID" value="NZ_BAAARW010000005.1"/>
</dbReference>
<evidence type="ECO:0000259" key="1">
    <source>
        <dbReference type="Pfam" id="PF13460"/>
    </source>
</evidence>
<dbReference type="Pfam" id="PF13460">
    <property type="entry name" value="NAD_binding_10"/>
    <property type="match status" value="1"/>
</dbReference>
<dbReference type="SUPFAM" id="SSF51735">
    <property type="entry name" value="NAD(P)-binding Rossmann-fold domains"/>
    <property type="match status" value="1"/>
</dbReference>
<dbReference type="CDD" id="cd05244">
    <property type="entry name" value="BVR-B_like_SDR_a"/>
    <property type="match status" value="1"/>
</dbReference>
<reference evidence="2 3" key="1">
    <citation type="journal article" date="2019" name="Int. J. Syst. Evol. Microbiol.">
        <title>The Global Catalogue of Microorganisms (GCM) 10K type strain sequencing project: providing services to taxonomists for standard genome sequencing and annotation.</title>
        <authorList>
            <consortium name="The Broad Institute Genomics Platform"/>
            <consortium name="The Broad Institute Genome Sequencing Center for Infectious Disease"/>
            <person name="Wu L."/>
            <person name="Ma J."/>
        </authorList>
    </citation>
    <scope>NUCLEOTIDE SEQUENCE [LARGE SCALE GENOMIC DNA]</scope>
    <source>
        <strain evidence="2 3">JCM 3325</strain>
    </source>
</reference>